<gene>
    <name evidence="1" type="ORF">METZ01_LOCUS290636</name>
</gene>
<accession>A0A382LRS6</accession>
<name>A0A382LRS6_9ZZZZ</name>
<dbReference type="EMBL" id="UINC01087962">
    <property type="protein sequence ID" value="SVC37782.1"/>
    <property type="molecule type" value="Genomic_DNA"/>
</dbReference>
<protein>
    <submittedName>
        <fullName evidence="1">Uncharacterized protein</fullName>
    </submittedName>
</protein>
<sequence length="38" mass="4343">MNELPWITAPQPGTYYRDLDTRCPEMPVAHQRRSIAGA</sequence>
<organism evidence="1">
    <name type="scientific">marine metagenome</name>
    <dbReference type="NCBI Taxonomy" id="408172"/>
    <lineage>
        <taxon>unclassified sequences</taxon>
        <taxon>metagenomes</taxon>
        <taxon>ecological metagenomes</taxon>
    </lineage>
</organism>
<evidence type="ECO:0000313" key="1">
    <source>
        <dbReference type="EMBL" id="SVC37782.1"/>
    </source>
</evidence>
<reference evidence="1" key="1">
    <citation type="submission" date="2018-05" db="EMBL/GenBank/DDBJ databases">
        <authorList>
            <person name="Lanie J.A."/>
            <person name="Ng W.-L."/>
            <person name="Kazmierczak K.M."/>
            <person name="Andrzejewski T.M."/>
            <person name="Davidsen T.M."/>
            <person name="Wayne K.J."/>
            <person name="Tettelin H."/>
            <person name="Glass J.I."/>
            <person name="Rusch D."/>
            <person name="Podicherti R."/>
            <person name="Tsui H.-C.T."/>
            <person name="Winkler M.E."/>
        </authorList>
    </citation>
    <scope>NUCLEOTIDE SEQUENCE</scope>
</reference>
<dbReference type="AlphaFoldDB" id="A0A382LRS6"/>
<proteinExistence type="predicted"/>